<proteinExistence type="predicted"/>
<dbReference type="PROSITE" id="PS51257">
    <property type="entry name" value="PROKAR_LIPOPROTEIN"/>
    <property type="match status" value="1"/>
</dbReference>
<evidence type="ECO:0000313" key="2">
    <source>
        <dbReference type="EMBL" id="CAB4693172.1"/>
    </source>
</evidence>
<evidence type="ECO:0000256" key="1">
    <source>
        <dbReference type="SAM" id="MobiDB-lite"/>
    </source>
</evidence>
<reference evidence="2" key="1">
    <citation type="submission" date="2020-05" db="EMBL/GenBank/DDBJ databases">
        <authorList>
            <person name="Chiriac C."/>
            <person name="Salcher M."/>
            <person name="Ghai R."/>
            <person name="Kavagutti S V."/>
        </authorList>
    </citation>
    <scope>NUCLEOTIDE SEQUENCE</scope>
</reference>
<organism evidence="2">
    <name type="scientific">freshwater metagenome</name>
    <dbReference type="NCBI Taxonomy" id="449393"/>
    <lineage>
        <taxon>unclassified sequences</taxon>
        <taxon>metagenomes</taxon>
        <taxon>ecological metagenomes</taxon>
    </lineage>
</organism>
<accession>A0A6J6P492</accession>
<feature type="region of interest" description="Disordered" evidence="1">
    <location>
        <begin position="19"/>
        <end position="77"/>
    </location>
</feature>
<dbReference type="AlphaFoldDB" id="A0A6J6P492"/>
<feature type="compositionally biased region" description="Low complexity" evidence="1">
    <location>
        <begin position="31"/>
        <end position="61"/>
    </location>
</feature>
<sequence length="383" mass="40085">MRTRYAAAALVLLGATALAGCGSDDAPSSDPTPASGSATTRPTTSTSTPAATPTRTPDPTSGTSQPVGSPDDPAAVEPVTDLLDWQPLPGAVIDTVTTNGEWTLTVDELATRARLDGPRPVTVPAGRMGQISDAFLDEERAVIVVQDRREQRPAVAHVIDLGSGDVWQVDARSDVPTTTGGTWAMGEDSLVHATLDASAYCLATVDLETRESTLGWCAPERHGFNSALISDEGTTLLTFDDSQPSCRTVADVDGATLTPYAGVESCKGWEGLALDDGAVWSVVPQERRIDSAHYYARSGESWLDLGPGTSGTLLWCDGAAYWSLDPQTTGDPARLMRWDGTQLAVVYESPGGQAFIPIARCGGEHLSLSALAEGGDEQVSAAL</sequence>
<gene>
    <name evidence="2" type="ORF">UFOPK2579_00533</name>
</gene>
<protein>
    <submittedName>
        <fullName evidence="2">Unannotated protein</fullName>
    </submittedName>
</protein>
<dbReference type="EMBL" id="CAEZXR010000043">
    <property type="protein sequence ID" value="CAB4693172.1"/>
    <property type="molecule type" value="Genomic_DNA"/>
</dbReference>
<name>A0A6J6P492_9ZZZZ</name>